<dbReference type="InterPro" id="IPR003822">
    <property type="entry name" value="PAH"/>
</dbReference>
<keyword evidence="3 4" id="KW-0539">Nucleus</keyword>
<keyword evidence="2" id="KW-0678">Repressor</keyword>
<dbReference type="FunFam" id="1.20.1160.11:FF:000001">
    <property type="entry name" value="Paired amphipathic helix protein Sin3"/>
    <property type="match status" value="1"/>
</dbReference>
<name>A0AA39Q682_9AGAR</name>
<dbReference type="Gene3D" id="1.20.1160.11">
    <property type="entry name" value="Paired amphipathic helix"/>
    <property type="match status" value="1"/>
</dbReference>
<evidence type="ECO:0000256" key="1">
    <source>
        <dbReference type="ARBA" id="ARBA00004123"/>
    </source>
</evidence>
<dbReference type="GO" id="GO:0000118">
    <property type="term" value="C:histone deacetylase complex"/>
    <property type="evidence" value="ECO:0007669"/>
    <property type="project" value="TreeGrafter"/>
</dbReference>
<comment type="caution">
    <text evidence="5">The sequence shown here is derived from an EMBL/GenBank/DDBJ whole genome shotgun (WGS) entry which is preliminary data.</text>
</comment>
<keyword evidence="6" id="KW-1185">Reference proteome</keyword>
<protein>
    <submittedName>
        <fullName evidence="5">Paired amphipathic helix</fullName>
    </submittedName>
</protein>
<dbReference type="GO" id="GO:0000785">
    <property type="term" value="C:chromatin"/>
    <property type="evidence" value="ECO:0007669"/>
    <property type="project" value="TreeGrafter"/>
</dbReference>
<proteinExistence type="predicted"/>
<dbReference type="PANTHER" id="PTHR12346">
    <property type="entry name" value="SIN3B-RELATED"/>
    <property type="match status" value="1"/>
</dbReference>
<dbReference type="PANTHER" id="PTHR12346:SF0">
    <property type="entry name" value="SIN3A, ISOFORM G"/>
    <property type="match status" value="1"/>
</dbReference>
<evidence type="ECO:0000256" key="2">
    <source>
        <dbReference type="ARBA" id="ARBA00022491"/>
    </source>
</evidence>
<dbReference type="Proteomes" id="UP001175228">
    <property type="component" value="Unassembled WGS sequence"/>
</dbReference>
<evidence type="ECO:0000256" key="3">
    <source>
        <dbReference type="ARBA" id="ARBA00023242"/>
    </source>
</evidence>
<dbReference type="EMBL" id="JAUEPU010000015">
    <property type="protein sequence ID" value="KAK0496524.1"/>
    <property type="molecule type" value="Genomic_DNA"/>
</dbReference>
<evidence type="ECO:0000313" key="6">
    <source>
        <dbReference type="Proteomes" id="UP001175228"/>
    </source>
</evidence>
<dbReference type="SUPFAM" id="SSF47762">
    <property type="entry name" value="PAH2 domain"/>
    <property type="match status" value="1"/>
</dbReference>
<evidence type="ECO:0000256" key="4">
    <source>
        <dbReference type="PROSITE-ProRule" id="PRU00810"/>
    </source>
</evidence>
<dbReference type="GO" id="GO:0003714">
    <property type="term" value="F:transcription corepressor activity"/>
    <property type="evidence" value="ECO:0007669"/>
    <property type="project" value="InterPro"/>
</dbReference>
<dbReference type="InterPro" id="IPR039774">
    <property type="entry name" value="Sin3-like"/>
</dbReference>
<dbReference type="AlphaFoldDB" id="A0AA39Q682"/>
<sequence>MNTWENLCPHDVRDVINYVQAIKFQLQNQPGAYDLFLDTLKEYSNQLIDTPSFIYRVSHLLFGHPQLITGFSAFLPAGYRIDTTSDGPARSLITVTNSDGSVVVYEHPPPLPPDARAWSSAN</sequence>
<comment type="subcellular location">
    <subcellularLocation>
        <location evidence="1 4">Nucleus</location>
    </subcellularLocation>
</comment>
<accession>A0AA39Q682</accession>
<organism evidence="5 6">
    <name type="scientific">Armillaria luteobubalina</name>
    <dbReference type="NCBI Taxonomy" id="153913"/>
    <lineage>
        <taxon>Eukaryota</taxon>
        <taxon>Fungi</taxon>
        <taxon>Dikarya</taxon>
        <taxon>Basidiomycota</taxon>
        <taxon>Agaricomycotina</taxon>
        <taxon>Agaricomycetes</taxon>
        <taxon>Agaricomycetidae</taxon>
        <taxon>Agaricales</taxon>
        <taxon>Marasmiineae</taxon>
        <taxon>Physalacriaceae</taxon>
        <taxon>Armillaria</taxon>
    </lineage>
</organism>
<reference evidence="5" key="1">
    <citation type="submission" date="2023-06" db="EMBL/GenBank/DDBJ databases">
        <authorList>
            <consortium name="Lawrence Berkeley National Laboratory"/>
            <person name="Ahrendt S."/>
            <person name="Sahu N."/>
            <person name="Indic B."/>
            <person name="Wong-Bajracharya J."/>
            <person name="Merenyi Z."/>
            <person name="Ke H.-M."/>
            <person name="Monk M."/>
            <person name="Kocsube S."/>
            <person name="Drula E."/>
            <person name="Lipzen A."/>
            <person name="Balint B."/>
            <person name="Henrissat B."/>
            <person name="Andreopoulos B."/>
            <person name="Martin F.M."/>
            <person name="Harder C.B."/>
            <person name="Rigling D."/>
            <person name="Ford K.L."/>
            <person name="Foster G.D."/>
            <person name="Pangilinan J."/>
            <person name="Papanicolaou A."/>
            <person name="Barry K."/>
            <person name="LaButti K."/>
            <person name="Viragh M."/>
            <person name="Koriabine M."/>
            <person name="Yan M."/>
            <person name="Riley R."/>
            <person name="Champramary S."/>
            <person name="Plett K.L."/>
            <person name="Tsai I.J."/>
            <person name="Slot J."/>
            <person name="Sipos G."/>
            <person name="Plett J."/>
            <person name="Nagy L.G."/>
            <person name="Grigoriev I.V."/>
        </authorList>
    </citation>
    <scope>NUCLEOTIDE SEQUENCE</scope>
    <source>
        <strain evidence="5">HWK02</strain>
    </source>
</reference>
<dbReference type="GO" id="GO:0000122">
    <property type="term" value="P:negative regulation of transcription by RNA polymerase II"/>
    <property type="evidence" value="ECO:0007669"/>
    <property type="project" value="TreeGrafter"/>
</dbReference>
<dbReference type="PROSITE" id="PS51477">
    <property type="entry name" value="PAH"/>
    <property type="match status" value="1"/>
</dbReference>
<evidence type="ECO:0000313" key="5">
    <source>
        <dbReference type="EMBL" id="KAK0496524.1"/>
    </source>
</evidence>
<dbReference type="InterPro" id="IPR036600">
    <property type="entry name" value="PAH_sf"/>
</dbReference>
<gene>
    <name evidence="5" type="ORF">EDD18DRAFT_1166876</name>
</gene>
<dbReference type="Pfam" id="PF02671">
    <property type="entry name" value="PAH"/>
    <property type="match status" value="1"/>
</dbReference>